<proteinExistence type="predicted"/>
<evidence type="ECO:0000256" key="1">
    <source>
        <dbReference type="SAM" id="SignalP"/>
    </source>
</evidence>
<dbReference type="EMBL" id="WTXG01000029">
    <property type="protein sequence ID" value="KAI0298397.1"/>
    <property type="molecule type" value="Genomic_DNA"/>
</dbReference>
<evidence type="ECO:0000313" key="2">
    <source>
        <dbReference type="EMBL" id="KAI0298397.1"/>
    </source>
</evidence>
<gene>
    <name evidence="2" type="ORF">B0F90DRAFT_716537</name>
</gene>
<keyword evidence="1" id="KW-0732">Signal</keyword>
<dbReference type="Proteomes" id="UP001203297">
    <property type="component" value="Unassembled WGS sequence"/>
</dbReference>
<organism evidence="2 3">
    <name type="scientific">Multifurca ochricompacta</name>
    <dbReference type="NCBI Taxonomy" id="376703"/>
    <lineage>
        <taxon>Eukaryota</taxon>
        <taxon>Fungi</taxon>
        <taxon>Dikarya</taxon>
        <taxon>Basidiomycota</taxon>
        <taxon>Agaricomycotina</taxon>
        <taxon>Agaricomycetes</taxon>
        <taxon>Russulales</taxon>
        <taxon>Russulaceae</taxon>
        <taxon>Multifurca</taxon>
    </lineage>
</organism>
<comment type="caution">
    <text evidence="2">The sequence shown here is derived from an EMBL/GenBank/DDBJ whole genome shotgun (WGS) entry which is preliminary data.</text>
</comment>
<dbReference type="AlphaFoldDB" id="A0AAD4M1Z4"/>
<sequence>MWVPSASLFSVVLYGSSYPASGCLTGAQSKFEVCWCWFIPGTSNVLEIKLATDTSDVKRCEAKVRDTWPSFCFSRTNHEPYFCSQPHLEVTSLGHVLGHATRAYRILPNR</sequence>
<name>A0AAD4M1Z4_9AGAM</name>
<accession>A0AAD4M1Z4</accession>
<evidence type="ECO:0000313" key="3">
    <source>
        <dbReference type="Proteomes" id="UP001203297"/>
    </source>
</evidence>
<reference evidence="2" key="1">
    <citation type="journal article" date="2022" name="New Phytol.">
        <title>Evolutionary transition to the ectomycorrhizal habit in the genomes of a hyperdiverse lineage of mushroom-forming fungi.</title>
        <authorList>
            <person name="Looney B."/>
            <person name="Miyauchi S."/>
            <person name="Morin E."/>
            <person name="Drula E."/>
            <person name="Courty P.E."/>
            <person name="Kohler A."/>
            <person name="Kuo A."/>
            <person name="LaButti K."/>
            <person name="Pangilinan J."/>
            <person name="Lipzen A."/>
            <person name="Riley R."/>
            <person name="Andreopoulos W."/>
            <person name="He G."/>
            <person name="Johnson J."/>
            <person name="Nolan M."/>
            <person name="Tritt A."/>
            <person name="Barry K.W."/>
            <person name="Grigoriev I.V."/>
            <person name="Nagy L.G."/>
            <person name="Hibbett D."/>
            <person name="Henrissat B."/>
            <person name="Matheny P.B."/>
            <person name="Labbe J."/>
            <person name="Martin F.M."/>
        </authorList>
    </citation>
    <scope>NUCLEOTIDE SEQUENCE</scope>
    <source>
        <strain evidence="2">BPL690</strain>
    </source>
</reference>
<feature type="chain" id="PRO_5041972796" description="Secreted protein" evidence="1">
    <location>
        <begin position="23"/>
        <end position="110"/>
    </location>
</feature>
<feature type="signal peptide" evidence="1">
    <location>
        <begin position="1"/>
        <end position="22"/>
    </location>
</feature>
<evidence type="ECO:0008006" key="4">
    <source>
        <dbReference type="Google" id="ProtNLM"/>
    </source>
</evidence>
<protein>
    <recommendedName>
        <fullName evidence="4">Secreted protein</fullName>
    </recommendedName>
</protein>
<keyword evidence="3" id="KW-1185">Reference proteome</keyword>